<keyword evidence="2" id="KW-0418">Kinase</keyword>
<keyword evidence="3" id="KW-1185">Reference proteome</keyword>
<evidence type="ECO:0000259" key="1">
    <source>
        <dbReference type="Pfam" id="PF13581"/>
    </source>
</evidence>
<reference evidence="2 3" key="1">
    <citation type="submission" date="2016-10" db="EMBL/GenBank/DDBJ databases">
        <authorList>
            <person name="de Groot N.N."/>
        </authorList>
    </citation>
    <scope>NUCLEOTIDE SEQUENCE [LARGE SCALE GENOMIC DNA]</scope>
    <source>
        <strain evidence="2 3">CGMCC 4.6858</strain>
    </source>
</reference>
<gene>
    <name evidence="2" type="ORF">SAMN05421872_105252</name>
</gene>
<dbReference type="Gene3D" id="3.30.565.10">
    <property type="entry name" value="Histidine kinase-like ATPase, C-terminal domain"/>
    <property type="match status" value="1"/>
</dbReference>
<dbReference type="InterPro" id="IPR036890">
    <property type="entry name" value="HATPase_C_sf"/>
</dbReference>
<name>A0A1G6REA7_9ACTN</name>
<organism evidence="2 3">
    <name type="scientific">Nocardioides lianchengensis</name>
    <dbReference type="NCBI Taxonomy" id="1045774"/>
    <lineage>
        <taxon>Bacteria</taxon>
        <taxon>Bacillati</taxon>
        <taxon>Actinomycetota</taxon>
        <taxon>Actinomycetes</taxon>
        <taxon>Propionibacteriales</taxon>
        <taxon>Nocardioidaceae</taxon>
        <taxon>Nocardioides</taxon>
    </lineage>
</organism>
<feature type="domain" description="Histidine kinase/HSP90-like ATPase" evidence="1">
    <location>
        <begin position="16"/>
        <end position="138"/>
    </location>
</feature>
<protein>
    <submittedName>
        <fullName evidence="2">Serine/threonine-protein kinase RsbW</fullName>
    </submittedName>
</protein>
<accession>A0A1G6REA7</accession>
<dbReference type="InterPro" id="IPR003594">
    <property type="entry name" value="HATPase_dom"/>
</dbReference>
<dbReference type="RefSeq" id="WP_090855245.1">
    <property type="nucleotide sequence ID" value="NZ_FMZM01000005.1"/>
</dbReference>
<dbReference type="SUPFAM" id="SSF55874">
    <property type="entry name" value="ATPase domain of HSP90 chaperone/DNA topoisomerase II/histidine kinase"/>
    <property type="match status" value="1"/>
</dbReference>
<dbReference type="OrthoDB" id="3785402at2"/>
<dbReference type="EMBL" id="FMZM01000005">
    <property type="protein sequence ID" value="SDD02868.1"/>
    <property type="molecule type" value="Genomic_DNA"/>
</dbReference>
<dbReference type="AlphaFoldDB" id="A0A1G6REA7"/>
<dbReference type="Proteomes" id="UP000199034">
    <property type="component" value="Unassembled WGS sequence"/>
</dbReference>
<sequence length="147" mass="15862">MPDPTPDGLHLDQSMPTTPDAVDLAHEQLARLWAADGDVLPADRVRFELAVIEILGNIVEHAWIADEGSPSERRLTLALTLTDERLEAVLGDNGRPASIDLSSATMPGADAESGRGLALSLAAVDSLDYERVDGRNLWRIRCDRAPA</sequence>
<proteinExistence type="predicted"/>
<evidence type="ECO:0000313" key="3">
    <source>
        <dbReference type="Proteomes" id="UP000199034"/>
    </source>
</evidence>
<dbReference type="STRING" id="1045774.SAMN05421872_105252"/>
<keyword evidence="2" id="KW-0808">Transferase</keyword>
<dbReference type="Pfam" id="PF13581">
    <property type="entry name" value="HATPase_c_2"/>
    <property type="match status" value="1"/>
</dbReference>
<dbReference type="GO" id="GO:0016301">
    <property type="term" value="F:kinase activity"/>
    <property type="evidence" value="ECO:0007669"/>
    <property type="project" value="UniProtKB-KW"/>
</dbReference>
<dbReference type="CDD" id="cd16936">
    <property type="entry name" value="HATPase_RsbW-like"/>
    <property type="match status" value="1"/>
</dbReference>
<evidence type="ECO:0000313" key="2">
    <source>
        <dbReference type="EMBL" id="SDD02868.1"/>
    </source>
</evidence>